<dbReference type="EMBL" id="SNRY01000558">
    <property type="protein sequence ID" value="KAA6339170.1"/>
    <property type="molecule type" value="Genomic_DNA"/>
</dbReference>
<reference evidence="1" key="1">
    <citation type="submission" date="2019-03" db="EMBL/GenBank/DDBJ databases">
        <title>Single cell metagenomics reveals metabolic interactions within the superorganism composed of flagellate Streblomastix strix and complex community of Bacteroidetes bacteria on its surface.</title>
        <authorList>
            <person name="Treitli S.C."/>
            <person name="Kolisko M."/>
            <person name="Husnik F."/>
            <person name="Keeling P."/>
            <person name="Hampl V."/>
        </authorList>
    </citation>
    <scope>NUCLEOTIDE SEQUENCE</scope>
    <source>
        <strain evidence="1">STM</strain>
    </source>
</reference>
<gene>
    <name evidence="1" type="ORF">EZS27_012876</name>
</gene>
<accession>A0A5J4S179</accession>
<protein>
    <recommendedName>
        <fullName evidence="2">DUF4292 domain-containing protein</fullName>
    </recommendedName>
</protein>
<evidence type="ECO:0008006" key="2">
    <source>
        <dbReference type="Google" id="ProtNLM"/>
    </source>
</evidence>
<dbReference type="InterPro" id="IPR025634">
    <property type="entry name" value="DUF4292"/>
</dbReference>
<dbReference type="Pfam" id="PF14125">
    <property type="entry name" value="DUF4292"/>
    <property type="match status" value="1"/>
</dbReference>
<dbReference type="AlphaFoldDB" id="A0A5J4S179"/>
<name>A0A5J4S179_9ZZZZ</name>
<organism evidence="1">
    <name type="scientific">termite gut metagenome</name>
    <dbReference type="NCBI Taxonomy" id="433724"/>
    <lineage>
        <taxon>unclassified sequences</taxon>
        <taxon>metagenomes</taxon>
        <taxon>organismal metagenomes</taxon>
    </lineage>
</organism>
<comment type="caution">
    <text evidence="1">The sequence shown here is derived from an EMBL/GenBank/DDBJ whole genome shotgun (WGS) entry which is preliminary data.</text>
</comment>
<sequence length="187" mass="21162">MKPIRDFSILLLCVLLPMACKTSRTTQIPSETSLRYLSSKLQLTTPYQGEMITLNGTIKMECSERIQVSVLMPMFHSEVIRIDITPNEVLFIDRINKRYVQASTADINVLLTRKVNFEKLEKLLLDASQPNAKTTITGKEVGINSLKSAKLRLYDFSTDNITITPTKVSPQYTPIELNGLLKLILEK</sequence>
<proteinExistence type="predicted"/>
<evidence type="ECO:0000313" key="1">
    <source>
        <dbReference type="EMBL" id="KAA6339170.1"/>
    </source>
</evidence>